<comment type="caution">
    <text evidence="16">The sequence shown here is derived from an EMBL/GenBank/DDBJ whole genome shotgun (WGS) entry which is preliminary data.</text>
</comment>
<keyword evidence="5 13" id="KW-0547">Nucleotide-binding</keyword>
<keyword evidence="6 13" id="KW-0067">ATP-binding</keyword>
<dbReference type="PANTHER" id="PTHR46256:SF4">
    <property type="entry name" value="MYOSIN-IIIA"/>
    <property type="match status" value="1"/>
</dbReference>
<dbReference type="Pfam" id="PF00069">
    <property type="entry name" value="Pkinase"/>
    <property type="match status" value="2"/>
</dbReference>
<evidence type="ECO:0000256" key="8">
    <source>
        <dbReference type="ARBA" id="ARBA00023175"/>
    </source>
</evidence>
<dbReference type="InterPro" id="IPR000719">
    <property type="entry name" value="Prot_kinase_dom"/>
</dbReference>
<keyword evidence="3" id="KW-0963">Cytoplasm</keyword>
<dbReference type="GO" id="GO:0016459">
    <property type="term" value="C:myosin complex"/>
    <property type="evidence" value="ECO:0007669"/>
    <property type="project" value="UniProtKB-KW"/>
</dbReference>
<evidence type="ECO:0000313" key="17">
    <source>
        <dbReference type="Proteomes" id="UP000518266"/>
    </source>
</evidence>
<keyword evidence="8" id="KW-0505">Motor protein</keyword>
<feature type="binding site" evidence="13">
    <location>
        <position position="50"/>
    </location>
    <ligand>
        <name>ATP</name>
        <dbReference type="ChEBI" id="CHEBI:30616"/>
    </ligand>
</feature>
<dbReference type="FunFam" id="1.10.10.820:FF:000006">
    <property type="entry name" value="Myosin IIIA"/>
    <property type="match status" value="1"/>
</dbReference>
<evidence type="ECO:0000256" key="7">
    <source>
        <dbReference type="ARBA" id="ARBA00023123"/>
    </source>
</evidence>
<dbReference type="InterPro" id="IPR011009">
    <property type="entry name" value="Kinase-like_dom_sf"/>
</dbReference>
<name>A0A7J5XGQ8_DISMA</name>
<dbReference type="GO" id="GO:0001917">
    <property type="term" value="C:photoreceptor inner segment"/>
    <property type="evidence" value="ECO:0007669"/>
    <property type="project" value="TreeGrafter"/>
</dbReference>
<dbReference type="InterPro" id="IPR027417">
    <property type="entry name" value="P-loop_NTPase"/>
</dbReference>
<evidence type="ECO:0000259" key="14">
    <source>
        <dbReference type="PROSITE" id="PS50011"/>
    </source>
</evidence>
<keyword evidence="11" id="KW-0966">Cell projection</keyword>
<dbReference type="GO" id="GO:0032433">
    <property type="term" value="C:filopodium tip"/>
    <property type="evidence" value="ECO:0007669"/>
    <property type="project" value="TreeGrafter"/>
</dbReference>
<evidence type="ECO:0000259" key="15">
    <source>
        <dbReference type="PROSITE" id="PS51456"/>
    </source>
</evidence>
<evidence type="ECO:0000256" key="3">
    <source>
        <dbReference type="ARBA" id="ARBA00022490"/>
    </source>
</evidence>
<dbReference type="GO" id="GO:0051491">
    <property type="term" value="P:positive regulation of filopodium assembly"/>
    <property type="evidence" value="ECO:0007669"/>
    <property type="project" value="TreeGrafter"/>
</dbReference>
<evidence type="ECO:0000256" key="2">
    <source>
        <dbReference type="ARBA" id="ARBA00004316"/>
    </source>
</evidence>
<dbReference type="InterPro" id="IPR017441">
    <property type="entry name" value="Protein_kinase_ATP_BS"/>
</dbReference>
<evidence type="ECO:0000256" key="13">
    <source>
        <dbReference type="PROSITE-ProRule" id="PRU10141"/>
    </source>
</evidence>
<comment type="similarity">
    <text evidence="12">Belongs to the TRAFAC class myosin-kinesin ATPase superfamily. Myosin family.</text>
</comment>
<keyword evidence="10" id="KW-0206">Cytoskeleton</keyword>
<dbReference type="Gene3D" id="3.40.850.10">
    <property type="entry name" value="Kinesin motor domain"/>
    <property type="match status" value="2"/>
</dbReference>
<accession>A0A7J5XGQ8</accession>
<dbReference type="EMBL" id="JAAKFY010000024">
    <property type="protein sequence ID" value="KAF3836266.1"/>
    <property type="molecule type" value="Genomic_DNA"/>
</dbReference>
<dbReference type="Gene3D" id="1.10.10.820">
    <property type="match status" value="1"/>
</dbReference>
<dbReference type="PANTHER" id="PTHR46256">
    <property type="entry name" value="AGAP011099-PA"/>
    <property type="match status" value="1"/>
</dbReference>
<evidence type="ECO:0000256" key="4">
    <source>
        <dbReference type="ARBA" id="ARBA00022737"/>
    </source>
</evidence>
<reference evidence="16 17" key="1">
    <citation type="submission" date="2020-03" db="EMBL/GenBank/DDBJ databases">
        <title>Dissostichus mawsoni Genome sequencing and assembly.</title>
        <authorList>
            <person name="Park H."/>
        </authorList>
    </citation>
    <scope>NUCLEOTIDE SEQUENCE [LARGE SCALE GENOMIC DNA]</scope>
    <source>
        <strain evidence="16">DM0001</strain>
        <tissue evidence="16">Muscle</tissue>
    </source>
</reference>
<dbReference type="Gene3D" id="3.30.200.20">
    <property type="entry name" value="Phosphorylase Kinase, domain 1"/>
    <property type="match status" value="1"/>
</dbReference>
<dbReference type="AlphaFoldDB" id="A0A7J5XGQ8"/>
<dbReference type="GO" id="GO:0030832">
    <property type="term" value="P:regulation of actin filament length"/>
    <property type="evidence" value="ECO:0007669"/>
    <property type="project" value="TreeGrafter"/>
</dbReference>
<evidence type="ECO:0000313" key="16">
    <source>
        <dbReference type="EMBL" id="KAF3836266.1"/>
    </source>
</evidence>
<gene>
    <name evidence="16" type="ORF">F7725_028824</name>
</gene>
<dbReference type="GO" id="GO:0007605">
    <property type="term" value="P:sensory perception of sound"/>
    <property type="evidence" value="ECO:0007669"/>
    <property type="project" value="TreeGrafter"/>
</dbReference>
<keyword evidence="9 12" id="KW-0009">Actin-binding</keyword>
<keyword evidence="4" id="KW-0677">Repeat</keyword>
<keyword evidence="17" id="KW-1185">Reference proteome</keyword>
<dbReference type="FunFam" id="1.10.510.10:FF:000421">
    <property type="entry name" value="Serine/threonine-protein kinase PAK 6"/>
    <property type="match status" value="1"/>
</dbReference>
<dbReference type="PROSITE" id="PS00107">
    <property type="entry name" value="PROTEIN_KINASE_ATP"/>
    <property type="match status" value="1"/>
</dbReference>
<evidence type="ECO:0000256" key="1">
    <source>
        <dbReference type="ARBA" id="ARBA00004245"/>
    </source>
</evidence>
<dbReference type="GO" id="GO:0004674">
    <property type="term" value="F:protein serine/threonine kinase activity"/>
    <property type="evidence" value="ECO:0007669"/>
    <property type="project" value="TreeGrafter"/>
</dbReference>
<keyword evidence="7 12" id="KW-0518">Myosin</keyword>
<dbReference type="InterPro" id="IPR036961">
    <property type="entry name" value="Kinesin_motor_dom_sf"/>
</dbReference>
<feature type="domain" description="Myosin motor" evidence="15">
    <location>
        <begin position="431"/>
        <end position="840"/>
    </location>
</feature>
<evidence type="ECO:0008006" key="18">
    <source>
        <dbReference type="Google" id="ProtNLM"/>
    </source>
</evidence>
<dbReference type="Gene3D" id="1.10.510.10">
    <property type="entry name" value="Transferase(Phosphotransferase) domain 1"/>
    <property type="match status" value="1"/>
</dbReference>
<dbReference type="GO" id="GO:0005524">
    <property type="term" value="F:ATP binding"/>
    <property type="evidence" value="ECO:0007669"/>
    <property type="project" value="UniProtKB-UniRule"/>
</dbReference>
<feature type="domain" description="Protein kinase" evidence="14">
    <location>
        <begin position="21"/>
        <end position="382"/>
    </location>
</feature>
<dbReference type="OrthoDB" id="6108017at2759"/>
<evidence type="ECO:0000256" key="9">
    <source>
        <dbReference type="ARBA" id="ARBA00023203"/>
    </source>
</evidence>
<evidence type="ECO:0000256" key="11">
    <source>
        <dbReference type="ARBA" id="ARBA00023273"/>
    </source>
</evidence>
<dbReference type="PROSITE" id="PS50011">
    <property type="entry name" value="PROTEIN_KINASE_DOM"/>
    <property type="match status" value="1"/>
</dbReference>
<evidence type="ECO:0000256" key="5">
    <source>
        <dbReference type="ARBA" id="ARBA00022741"/>
    </source>
</evidence>
<dbReference type="Gene3D" id="1.20.120.720">
    <property type="entry name" value="Myosin VI head, motor domain, U50 subdomain"/>
    <property type="match status" value="1"/>
</dbReference>
<comment type="caution">
    <text evidence="12">Lacks conserved residue(s) required for the propagation of feature annotation.</text>
</comment>
<dbReference type="PROSITE" id="PS51456">
    <property type="entry name" value="MYOSIN_MOTOR"/>
    <property type="match status" value="1"/>
</dbReference>
<dbReference type="SUPFAM" id="SSF56112">
    <property type="entry name" value="Protein kinase-like (PK-like)"/>
    <property type="match status" value="1"/>
</dbReference>
<proteinExistence type="inferred from homology"/>
<sequence>MFPQSGKSIVFDNFPDPTDAWDIIETIGKGTYGKVYKVLNKLDGSKAAVKILDPIHDIDEEIEAEYNILKALSDHTNVVKFYGMYYKKDVKCGDQLWLVLEALLQCITLYTHCSRLEHRPIAVGFASTVAVFCNPVDSFHLCSLCFFPFSSLSFLMTSAEDPAITLLGYQLCNGGSVTDLAKGMLKRGDRMDEAIIAYILHEALMGLQHLHVHKTIHRDVKGNNILLTTHGGVKLVDFGVSAQLTNTRLRRNTSVGTPFWMAPEVIACEQQLDSTYDARCDVWSLGITAIELGDGDPPLSELHPMRALFKIPRNPPPTLHQPELWSDKFNDFIGKCFTRRTVNTNPRNVLLSSSSTFFFFFFPSDDFELRPNVLDLLQHVYIKQTVGKVKILQKQLIELIDLNQQIGVIDKTRHERIHTKRGGHMKTQTDDEVDDLATLEVLDENTVTEQLQSRYGRDQIYTYVGDILIAVNPFHKMEIYTPQFTKVYIGAKRTANPPHIFAVADVAYQSMVSYNTDQANNRTLQEKILLVNSLVEAFGNACTVINDNSSRFGKYLEMKFTCGGTVVGAQISEYLLEKSRVIHQAVGERNFHIFYYIYAGLADRKKLAHYRLSDSKTPKYLCNEHIKLGPDIVSNTFYKEQFDAVEQCFKVIGFSLEELGSVYSTLAAILNSGDIEFSPVATEHQTDKSNISNNSVLENVASLLCIRSDELQEALTSHCVVARGETIVRPNTVEKAAEVRDAMGKALYGRLFSWIVNRINALLRPDSQLGCYLHPANNAINTRVSVANNAIYTRVSVANNALYTRVSVANNAIYTRVSVANNAIYTRVSLANNALYTRCP</sequence>
<comment type="subcellular location">
    <subcellularLocation>
        <location evidence="2">Cell projection</location>
    </subcellularLocation>
    <subcellularLocation>
        <location evidence="1">Cytoplasm</location>
        <location evidence="1">Cytoskeleton</location>
    </subcellularLocation>
</comment>
<dbReference type="GO" id="GO:0032426">
    <property type="term" value="C:stereocilium tip"/>
    <property type="evidence" value="ECO:0007669"/>
    <property type="project" value="TreeGrafter"/>
</dbReference>
<dbReference type="SMART" id="SM00242">
    <property type="entry name" value="MYSc"/>
    <property type="match status" value="1"/>
</dbReference>
<dbReference type="SMART" id="SM00220">
    <property type="entry name" value="S_TKc"/>
    <property type="match status" value="1"/>
</dbReference>
<dbReference type="GO" id="GO:0003779">
    <property type="term" value="F:actin binding"/>
    <property type="evidence" value="ECO:0007669"/>
    <property type="project" value="UniProtKB-KW"/>
</dbReference>
<evidence type="ECO:0000256" key="10">
    <source>
        <dbReference type="ARBA" id="ARBA00023212"/>
    </source>
</evidence>
<dbReference type="InterPro" id="IPR052409">
    <property type="entry name" value="Myosin-III_kinase_activity"/>
</dbReference>
<organism evidence="16 17">
    <name type="scientific">Dissostichus mawsoni</name>
    <name type="common">Antarctic cod</name>
    <dbReference type="NCBI Taxonomy" id="36200"/>
    <lineage>
        <taxon>Eukaryota</taxon>
        <taxon>Metazoa</taxon>
        <taxon>Chordata</taxon>
        <taxon>Craniata</taxon>
        <taxon>Vertebrata</taxon>
        <taxon>Euteleostomi</taxon>
        <taxon>Actinopterygii</taxon>
        <taxon>Neopterygii</taxon>
        <taxon>Teleostei</taxon>
        <taxon>Neoteleostei</taxon>
        <taxon>Acanthomorphata</taxon>
        <taxon>Eupercaria</taxon>
        <taxon>Perciformes</taxon>
        <taxon>Notothenioidei</taxon>
        <taxon>Nototheniidae</taxon>
        <taxon>Dissostichus</taxon>
    </lineage>
</organism>
<evidence type="ECO:0000256" key="6">
    <source>
        <dbReference type="ARBA" id="ARBA00022840"/>
    </source>
</evidence>
<dbReference type="InterPro" id="IPR001609">
    <property type="entry name" value="Myosin_head_motor_dom-like"/>
</dbReference>
<dbReference type="GO" id="GO:0000146">
    <property type="term" value="F:microfilament motor activity"/>
    <property type="evidence" value="ECO:0007669"/>
    <property type="project" value="TreeGrafter"/>
</dbReference>
<evidence type="ECO:0000256" key="12">
    <source>
        <dbReference type="PROSITE-ProRule" id="PRU00782"/>
    </source>
</evidence>
<protein>
    <recommendedName>
        <fullName evidence="18">Myosin IIIA</fullName>
    </recommendedName>
</protein>
<dbReference type="Pfam" id="PF00063">
    <property type="entry name" value="Myosin_head"/>
    <property type="match status" value="1"/>
</dbReference>
<dbReference type="Proteomes" id="UP000518266">
    <property type="component" value="Unassembled WGS sequence"/>
</dbReference>
<dbReference type="SUPFAM" id="SSF52540">
    <property type="entry name" value="P-loop containing nucleoside triphosphate hydrolases"/>
    <property type="match status" value="1"/>
</dbReference>